<evidence type="ECO:0000313" key="2">
    <source>
        <dbReference type="EMBL" id="MPM22574.1"/>
    </source>
</evidence>
<accession>A0A644Y8Y7</accession>
<proteinExistence type="predicted"/>
<evidence type="ECO:0000256" key="1">
    <source>
        <dbReference type="SAM" id="MobiDB-lite"/>
    </source>
</evidence>
<gene>
    <name evidence="2" type="ORF">SDC9_69031</name>
</gene>
<sequence>MIQVVQEDADDLAEAQRHDGQIVTAQLQHRYAQQHPGACRQYQGQRNHHPQRQMQPVGELRGKPREVLTQVGRRQQAEHIGTHRVEGHIAQVQQTGVAHHDVEAQRQHHIQQRQVGNAHPGVAEILKNQGQHQQRNAAQHPVDGFLVLAHGSALPQARSATRSPSRPEGRSVSRMIRTMNAKMSA</sequence>
<protein>
    <submittedName>
        <fullName evidence="2">Uncharacterized protein</fullName>
    </submittedName>
</protein>
<organism evidence="2">
    <name type="scientific">bioreactor metagenome</name>
    <dbReference type="NCBI Taxonomy" id="1076179"/>
    <lineage>
        <taxon>unclassified sequences</taxon>
        <taxon>metagenomes</taxon>
        <taxon>ecological metagenomes</taxon>
    </lineage>
</organism>
<dbReference type="EMBL" id="VSSQ01003836">
    <property type="protein sequence ID" value="MPM22574.1"/>
    <property type="molecule type" value="Genomic_DNA"/>
</dbReference>
<comment type="caution">
    <text evidence="2">The sequence shown here is derived from an EMBL/GenBank/DDBJ whole genome shotgun (WGS) entry which is preliminary data.</text>
</comment>
<name>A0A644Y8Y7_9ZZZZ</name>
<reference evidence="2" key="1">
    <citation type="submission" date="2019-08" db="EMBL/GenBank/DDBJ databases">
        <authorList>
            <person name="Kucharzyk K."/>
            <person name="Murdoch R.W."/>
            <person name="Higgins S."/>
            <person name="Loffler F."/>
        </authorList>
    </citation>
    <scope>NUCLEOTIDE SEQUENCE</scope>
</reference>
<dbReference type="AlphaFoldDB" id="A0A644Y8Y7"/>
<feature type="region of interest" description="Disordered" evidence="1">
    <location>
        <begin position="154"/>
        <end position="185"/>
    </location>
</feature>